<dbReference type="PIRSF" id="PIRSF016379">
    <property type="entry name" value="ENT"/>
    <property type="match status" value="1"/>
</dbReference>
<dbReference type="EMBL" id="MU003707">
    <property type="protein sequence ID" value="KAF2806215.1"/>
    <property type="molecule type" value="Genomic_DNA"/>
</dbReference>
<feature type="transmembrane region" description="Helical" evidence="8">
    <location>
        <begin position="39"/>
        <end position="60"/>
    </location>
</feature>
<dbReference type="PANTHER" id="PTHR10332">
    <property type="entry name" value="EQUILIBRATIVE NUCLEOSIDE TRANSPORTER"/>
    <property type="match status" value="1"/>
</dbReference>
<keyword evidence="5 8" id="KW-1133">Transmembrane helix</keyword>
<dbReference type="GO" id="GO:0000329">
    <property type="term" value="C:fungal-type vacuole membrane"/>
    <property type="evidence" value="ECO:0007669"/>
    <property type="project" value="TreeGrafter"/>
</dbReference>
<feature type="transmembrane region" description="Helical" evidence="8">
    <location>
        <begin position="112"/>
        <end position="133"/>
    </location>
</feature>
<dbReference type="GeneID" id="54456782"/>
<dbReference type="Proteomes" id="UP000504636">
    <property type="component" value="Unplaced"/>
</dbReference>
<dbReference type="SUPFAM" id="SSF103473">
    <property type="entry name" value="MFS general substrate transporter"/>
    <property type="match status" value="1"/>
</dbReference>
<evidence type="ECO:0000256" key="3">
    <source>
        <dbReference type="ARBA" id="ARBA00022448"/>
    </source>
</evidence>
<keyword evidence="10" id="KW-1185">Reference proteome</keyword>
<dbReference type="GO" id="GO:0005886">
    <property type="term" value="C:plasma membrane"/>
    <property type="evidence" value="ECO:0007669"/>
    <property type="project" value="TreeGrafter"/>
</dbReference>
<dbReference type="InterPro" id="IPR036259">
    <property type="entry name" value="MFS_trans_sf"/>
</dbReference>
<feature type="transmembrane region" description="Helical" evidence="8">
    <location>
        <begin position="179"/>
        <end position="199"/>
    </location>
</feature>
<dbReference type="Pfam" id="PF01733">
    <property type="entry name" value="Nucleoside_tran"/>
    <property type="match status" value="2"/>
</dbReference>
<feature type="compositionally biased region" description="Basic residues" evidence="7">
    <location>
        <begin position="1"/>
        <end position="11"/>
    </location>
</feature>
<reference evidence="11" key="2">
    <citation type="submission" date="2020-04" db="EMBL/GenBank/DDBJ databases">
        <authorList>
            <consortium name="NCBI Genome Project"/>
        </authorList>
    </citation>
    <scope>NUCLEOTIDE SEQUENCE</scope>
    <source>
        <strain evidence="11">CBS 304.34</strain>
    </source>
</reference>
<comment type="subcellular location">
    <subcellularLocation>
        <location evidence="1">Membrane</location>
        <topology evidence="1">Multi-pass membrane protein</topology>
    </subcellularLocation>
</comment>
<evidence type="ECO:0000256" key="1">
    <source>
        <dbReference type="ARBA" id="ARBA00004141"/>
    </source>
</evidence>
<evidence type="ECO:0000256" key="5">
    <source>
        <dbReference type="ARBA" id="ARBA00022989"/>
    </source>
</evidence>
<feature type="transmembrane region" description="Helical" evidence="8">
    <location>
        <begin position="139"/>
        <end position="167"/>
    </location>
</feature>
<evidence type="ECO:0000256" key="7">
    <source>
        <dbReference type="SAM" id="MobiDB-lite"/>
    </source>
</evidence>
<organism evidence="9">
    <name type="scientific">Mytilinidion resinicola</name>
    <dbReference type="NCBI Taxonomy" id="574789"/>
    <lineage>
        <taxon>Eukaryota</taxon>
        <taxon>Fungi</taxon>
        <taxon>Dikarya</taxon>
        <taxon>Ascomycota</taxon>
        <taxon>Pezizomycotina</taxon>
        <taxon>Dothideomycetes</taxon>
        <taxon>Pleosporomycetidae</taxon>
        <taxon>Mytilinidiales</taxon>
        <taxon>Mytilinidiaceae</taxon>
        <taxon>Mytilinidion</taxon>
    </lineage>
</organism>
<dbReference type="InterPro" id="IPR002259">
    <property type="entry name" value="Eqnu_transpt"/>
</dbReference>
<feature type="region of interest" description="Disordered" evidence="7">
    <location>
        <begin position="1"/>
        <end position="29"/>
    </location>
</feature>
<gene>
    <name evidence="9 11" type="ORF">BDZ99DRAFT_394397</name>
</gene>
<evidence type="ECO:0000313" key="9">
    <source>
        <dbReference type="EMBL" id="KAF2806215.1"/>
    </source>
</evidence>
<dbReference type="GO" id="GO:0015205">
    <property type="term" value="F:nucleobase transmembrane transporter activity"/>
    <property type="evidence" value="ECO:0007669"/>
    <property type="project" value="TreeGrafter"/>
</dbReference>
<proteinExistence type="inferred from homology"/>
<reference evidence="9 11" key="1">
    <citation type="journal article" date="2020" name="Stud. Mycol.">
        <title>101 Dothideomycetes genomes: a test case for predicting lifestyles and emergence of pathogens.</title>
        <authorList>
            <person name="Haridas S."/>
            <person name="Albert R."/>
            <person name="Binder M."/>
            <person name="Bloem J."/>
            <person name="Labutti K."/>
            <person name="Salamov A."/>
            <person name="Andreopoulos B."/>
            <person name="Baker S."/>
            <person name="Barry K."/>
            <person name="Bills G."/>
            <person name="Bluhm B."/>
            <person name="Cannon C."/>
            <person name="Castanera R."/>
            <person name="Culley D."/>
            <person name="Daum C."/>
            <person name="Ezra D."/>
            <person name="Gonzalez J."/>
            <person name="Henrissat B."/>
            <person name="Kuo A."/>
            <person name="Liang C."/>
            <person name="Lipzen A."/>
            <person name="Lutzoni F."/>
            <person name="Magnuson J."/>
            <person name="Mondo S."/>
            <person name="Nolan M."/>
            <person name="Ohm R."/>
            <person name="Pangilinan J."/>
            <person name="Park H.-J."/>
            <person name="Ramirez L."/>
            <person name="Alfaro M."/>
            <person name="Sun H."/>
            <person name="Tritt A."/>
            <person name="Yoshinaga Y."/>
            <person name="Zwiers L.-H."/>
            <person name="Turgeon B."/>
            <person name="Goodwin S."/>
            <person name="Spatafora J."/>
            <person name="Crous P."/>
            <person name="Grigoriev I."/>
        </authorList>
    </citation>
    <scope>NUCLEOTIDE SEQUENCE</scope>
    <source>
        <strain evidence="9 11">CBS 304.34</strain>
    </source>
</reference>
<keyword evidence="6 8" id="KW-0472">Membrane</keyword>
<sequence length="447" mass="48937">MERVKALVRRRSSYEPLEGGSESPDGERIEHPKSQAFSWIDYSVFFLLGIAMLWAWNMFLAAGPYFQRRFQSSDRILRNFQSAELSVSTIGSLGSTILLTKLQAHASYPRRIMAALVINVVVFMVLAMSTKLFPGVSAGVYFVFLILMVFCTSVATALCQNGIFAYVSGFGREEYTQGIMVGQGVAGVLPCIAQIVSVLSVPKKTTSDDTPQESSTSALAYFLTATVISTISFLAFALLLSRHGHGYHHKPLMDSMDGEDDIGVIERASIPLMTLFKKLKWLAGAVFLTFGITMFFPVFTQQIESVRPVASSPRLFQPSSFIPLAFLFWNVGDLVGRLAPAIPALSLTSRPRLLFIFSACRIVFIPMYLLCNIRGRGATIVSDAFYLLVIQVLFGFSNGYLGSNCMMGFVEWVDVDEREAAGGFMSLCLVAGLSTGSLLSFLAAASA</sequence>
<evidence type="ECO:0000256" key="4">
    <source>
        <dbReference type="ARBA" id="ARBA00022692"/>
    </source>
</evidence>
<feature type="transmembrane region" description="Helical" evidence="8">
    <location>
        <begin position="281"/>
        <end position="299"/>
    </location>
</feature>
<comment type="similarity">
    <text evidence="2">Belongs to the SLC29A/ENT transporter (TC 2.A.57) family.</text>
</comment>
<feature type="transmembrane region" description="Helical" evidence="8">
    <location>
        <begin position="421"/>
        <end position="445"/>
    </location>
</feature>
<dbReference type="OrthoDB" id="46396at2759"/>
<keyword evidence="3" id="KW-0813">Transport</keyword>
<evidence type="ECO:0000313" key="10">
    <source>
        <dbReference type="Proteomes" id="UP000504636"/>
    </source>
</evidence>
<evidence type="ECO:0000256" key="2">
    <source>
        <dbReference type="ARBA" id="ARBA00007965"/>
    </source>
</evidence>
<dbReference type="GO" id="GO:0034257">
    <property type="term" value="F:nicotinamide riboside transmembrane transporter activity"/>
    <property type="evidence" value="ECO:0007669"/>
    <property type="project" value="TreeGrafter"/>
</dbReference>
<feature type="transmembrane region" description="Helical" evidence="8">
    <location>
        <begin position="383"/>
        <end position="401"/>
    </location>
</feature>
<dbReference type="AlphaFoldDB" id="A0A6A6YDP4"/>
<dbReference type="PANTHER" id="PTHR10332:SF88">
    <property type="entry name" value="EQUILIBRATIVE NUCLEOSIDE TRANSPORTER 1, ISOFORM A"/>
    <property type="match status" value="1"/>
</dbReference>
<reference evidence="11" key="3">
    <citation type="submission" date="2025-04" db="UniProtKB">
        <authorList>
            <consortium name="RefSeq"/>
        </authorList>
    </citation>
    <scope>IDENTIFICATION</scope>
    <source>
        <strain evidence="11">CBS 304.34</strain>
    </source>
</reference>
<name>A0A6A6YDP4_9PEZI</name>
<protein>
    <submittedName>
        <fullName evidence="9 11">Nucleoside transporter family</fullName>
    </submittedName>
</protein>
<feature type="transmembrane region" description="Helical" evidence="8">
    <location>
        <begin position="219"/>
        <end position="240"/>
    </location>
</feature>
<keyword evidence="4 8" id="KW-0812">Transmembrane</keyword>
<feature type="transmembrane region" description="Helical" evidence="8">
    <location>
        <begin position="353"/>
        <end position="371"/>
    </location>
</feature>
<evidence type="ECO:0000313" key="11">
    <source>
        <dbReference type="RefSeq" id="XP_033573179.1"/>
    </source>
</evidence>
<evidence type="ECO:0000256" key="6">
    <source>
        <dbReference type="ARBA" id="ARBA00023136"/>
    </source>
</evidence>
<accession>A0A6A6YDP4</accession>
<dbReference type="PRINTS" id="PR01130">
    <property type="entry name" value="DERENTRNSPRT"/>
</dbReference>
<dbReference type="RefSeq" id="XP_033573179.1">
    <property type="nucleotide sequence ID" value="XM_033715889.1"/>
</dbReference>
<evidence type="ECO:0000256" key="8">
    <source>
        <dbReference type="SAM" id="Phobius"/>
    </source>
</evidence>